<name>A0A8S9LSS6_BRACR</name>
<accession>A0A8S9LSS6</accession>
<sequence length="217" mass="24557">MSRHFGGFDRFPVIARRWLRERERRRWITTEATMDLNGGDDGSRQRENIDVEREEMDLGVEREEMMVEDKGKFCSSSSGAWWPLHCPGGVFFTQISFFSLLHSFLLAQAPISRLPRVSVQNRLSDLGARFGGSWTVMKTLRAKIWVLRSLFVRRVGRYVLPDAVVSRLWSRFYLSQLVKILGVAVARSCLCSGYSSPVSLPGSLSSPVHVCGVEGAQ</sequence>
<proteinExistence type="predicted"/>
<dbReference type="AlphaFoldDB" id="A0A8S9LSS6"/>
<reference evidence="1" key="1">
    <citation type="submission" date="2019-12" db="EMBL/GenBank/DDBJ databases">
        <title>Genome sequencing and annotation of Brassica cretica.</title>
        <authorList>
            <person name="Studholme D.J."/>
            <person name="Sarris P.F."/>
        </authorList>
    </citation>
    <scope>NUCLEOTIDE SEQUENCE</scope>
    <source>
        <strain evidence="1">PFS-102/07</strain>
        <tissue evidence="1">Leaf</tissue>
    </source>
</reference>
<gene>
    <name evidence="1" type="ORF">F2Q70_00012280</name>
</gene>
<organism evidence="1">
    <name type="scientific">Brassica cretica</name>
    <name type="common">Mustard</name>
    <dbReference type="NCBI Taxonomy" id="69181"/>
    <lineage>
        <taxon>Eukaryota</taxon>
        <taxon>Viridiplantae</taxon>
        <taxon>Streptophyta</taxon>
        <taxon>Embryophyta</taxon>
        <taxon>Tracheophyta</taxon>
        <taxon>Spermatophyta</taxon>
        <taxon>Magnoliopsida</taxon>
        <taxon>eudicotyledons</taxon>
        <taxon>Gunneridae</taxon>
        <taxon>Pentapetalae</taxon>
        <taxon>rosids</taxon>
        <taxon>malvids</taxon>
        <taxon>Brassicales</taxon>
        <taxon>Brassicaceae</taxon>
        <taxon>Brassiceae</taxon>
        <taxon>Brassica</taxon>
    </lineage>
</organism>
<evidence type="ECO:0000313" key="1">
    <source>
        <dbReference type="EMBL" id="KAF2610445.1"/>
    </source>
</evidence>
<protein>
    <submittedName>
        <fullName evidence="1">Uncharacterized protein</fullName>
    </submittedName>
</protein>
<comment type="caution">
    <text evidence="1">The sequence shown here is derived from an EMBL/GenBank/DDBJ whole genome shotgun (WGS) entry which is preliminary data.</text>
</comment>
<dbReference type="EMBL" id="QGKY02000089">
    <property type="protein sequence ID" value="KAF2610445.1"/>
    <property type="molecule type" value="Genomic_DNA"/>
</dbReference>